<evidence type="ECO:0000313" key="7">
    <source>
        <dbReference type="Proteomes" id="UP000224257"/>
    </source>
</evidence>
<keyword evidence="2" id="KW-1133">Transmembrane helix</keyword>
<evidence type="ECO:0000313" key="6">
    <source>
        <dbReference type="Proteomes" id="UP000223288"/>
    </source>
</evidence>
<evidence type="ECO:0000313" key="5">
    <source>
        <dbReference type="EMBL" id="AOO14841.1"/>
    </source>
</evidence>
<name>A0A1D7SJG7_9CAUD</name>
<keyword evidence="1" id="KW-0175">Coiled coil</keyword>
<proteinExistence type="predicted"/>
<dbReference type="Proteomes" id="UP000223981">
    <property type="component" value="Segment"/>
</dbReference>
<evidence type="ECO:0000313" key="3">
    <source>
        <dbReference type="EMBL" id="AOO13757.1"/>
    </source>
</evidence>
<dbReference type="EMBL" id="KX349300">
    <property type="protein sequence ID" value="AOO13757.1"/>
    <property type="molecule type" value="Genomic_DNA"/>
</dbReference>
<accession>A0A1D7SJG7</accession>
<keyword evidence="2" id="KW-0812">Transmembrane</keyword>
<organism evidence="3">
    <name type="scientific">Cyanophage S-RIM14</name>
    <dbReference type="NCBI Taxonomy" id="1278423"/>
    <lineage>
        <taxon>Viruses</taxon>
        <taxon>Duplodnaviria</taxon>
        <taxon>Heunggongvirae</taxon>
        <taxon>Uroviricota</taxon>
        <taxon>Caudoviricetes</taxon>
        <taxon>Pantevenvirales</taxon>
        <taxon>Kyanoviridae</taxon>
        <taxon>Ahtivirus</taxon>
        <taxon>Ahtivirus sagseatwo</taxon>
    </lineage>
</organism>
<dbReference type="EMBL" id="KX349301">
    <property type="protein sequence ID" value="AOO13973.1"/>
    <property type="molecule type" value="Genomic_DNA"/>
</dbReference>
<evidence type="ECO:0000256" key="2">
    <source>
        <dbReference type="SAM" id="Phobius"/>
    </source>
</evidence>
<sequence>MARPKQEKTDQNKMTVYLDNRSVEEEEREITEQQEQLERQKDAAELTAKIFWHLLIAPVVFFLLWNSILTSLFGLAKIGYLKSLGILFMAHLLRGSKNE</sequence>
<reference evidence="6 7" key="1">
    <citation type="journal article" date="2016" name="Environ. Microbiol.">
        <title>Genomic diversification of marine cyanophages into stable ecotypes.</title>
        <authorList>
            <person name="Marston M.F."/>
            <person name="Martiny J.B."/>
        </authorList>
    </citation>
    <scope>NUCLEOTIDE SEQUENCE</scope>
    <source>
        <strain evidence="3">Np_11_1211</strain>
        <strain evidence="4">Np_45_0711</strain>
        <strain evidence="5">Sn_23_0910</strain>
    </source>
</reference>
<evidence type="ECO:0000256" key="1">
    <source>
        <dbReference type="SAM" id="Coils"/>
    </source>
</evidence>
<evidence type="ECO:0000313" key="4">
    <source>
        <dbReference type="EMBL" id="AOO13973.1"/>
    </source>
</evidence>
<protein>
    <submittedName>
        <fullName evidence="3">Uncharacterized protein</fullName>
    </submittedName>
</protein>
<dbReference type="Proteomes" id="UP000223288">
    <property type="component" value="Segment"/>
</dbReference>
<dbReference type="EMBL" id="KX349305">
    <property type="protein sequence ID" value="AOO14841.1"/>
    <property type="molecule type" value="Genomic_DNA"/>
</dbReference>
<dbReference type="Proteomes" id="UP000224257">
    <property type="component" value="Segment"/>
</dbReference>
<feature type="transmembrane region" description="Helical" evidence="2">
    <location>
        <begin position="50"/>
        <end position="68"/>
    </location>
</feature>
<feature type="coiled-coil region" evidence="1">
    <location>
        <begin position="20"/>
        <end position="47"/>
    </location>
</feature>
<keyword evidence="2" id="KW-0472">Membrane</keyword>
<gene>
    <name evidence="3" type="ORF">Np111211_212</name>
    <name evidence="4" type="ORF">Np450711_212</name>
    <name evidence="5" type="ORF">Sn230910_212</name>
</gene>